<organism evidence="1 2">
    <name type="scientific">Phyllostomus discolor</name>
    <name type="common">pale spear-nosed bat</name>
    <dbReference type="NCBI Taxonomy" id="89673"/>
    <lineage>
        <taxon>Eukaryota</taxon>
        <taxon>Metazoa</taxon>
        <taxon>Chordata</taxon>
        <taxon>Craniata</taxon>
        <taxon>Vertebrata</taxon>
        <taxon>Euteleostomi</taxon>
        <taxon>Mammalia</taxon>
        <taxon>Eutheria</taxon>
        <taxon>Laurasiatheria</taxon>
        <taxon>Chiroptera</taxon>
        <taxon>Yangochiroptera</taxon>
        <taxon>Phyllostomidae</taxon>
        <taxon>Phyllostominae</taxon>
        <taxon>Phyllostomus</taxon>
    </lineage>
</organism>
<name>A0A833Z5N2_9CHIR</name>
<proteinExistence type="predicted"/>
<gene>
    <name evidence="1" type="ORF">HJG60_017731</name>
</gene>
<accession>A0A833Z5N2</accession>
<reference evidence="1 2" key="1">
    <citation type="journal article" date="2020" name="Nature">
        <title>Six reference-quality genomes reveal evolution of bat adaptations.</title>
        <authorList>
            <person name="Jebb D."/>
            <person name="Huang Z."/>
            <person name="Pippel M."/>
            <person name="Hughes G.M."/>
            <person name="Lavrichenko K."/>
            <person name="Devanna P."/>
            <person name="Winkler S."/>
            <person name="Jermiin L.S."/>
            <person name="Skirmuntt E.C."/>
            <person name="Katzourakis A."/>
            <person name="Burkitt-Gray L."/>
            <person name="Ray D.A."/>
            <person name="Sullivan K.A.M."/>
            <person name="Roscito J.G."/>
            <person name="Kirilenko B.M."/>
            <person name="Davalos L.M."/>
            <person name="Corthals A.P."/>
            <person name="Power M.L."/>
            <person name="Jones G."/>
            <person name="Ransome R.D."/>
            <person name="Dechmann D.K.N."/>
            <person name="Locatelli A.G."/>
            <person name="Puechmaille S.J."/>
            <person name="Fedrigo O."/>
            <person name="Jarvis E.D."/>
            <person name="Hiller M."/>
            <person name="Vernes S.C."/>
            <person name="Myers E.W."/>
            <person name="Teeling E.C."/>
        </authorList>
    </citation>
    <scope>NUCLEOTIDE SEQUENCE [LARGE SCALE GENOMIC DNA]</scope>
    <source>
        <strain evidence="1">Bat1K_MPI-CBG_1</strain>
    </source>
</reference>
<dbReference type="Proteomes" id="UP000664940">
    <property type="component" value="Unassembled WGS sequence"/>
</dbReference>
<sequence>MKKKKHELDEQEKSLKLVEQQLAITLTPKCNDSLRHPTKVEMTDCPIPPKRMRREVIRQNRTISKTNV</sequence>
<dbReference type="AlphaFoldDB" id="A0A833Z5N2"/>
<comment type="caution">
    <text evidence="1">The sequence shown here is derived from an EMBL/GenBank/DDBJ whole genome shotgun (WGS) entry which is preliminary data.</text>
</comment>
<evidence type="ECO:0000313" key="1">
    <source>
        <dbReference type="EMBL" id="KAF6089412.1"/>
    </source>
</evidence>
<protein>
    <submittedName>
        <fullName evidence="1">Structural maintenance of chromosomes flexible hinge domain containing 1</fullName>
    </submittedName>
</protein>
<dbReference type="EMBL" id="JABVXQ010000010">
    <property type="protein sequence ID" value="KAF6089412.1"/>
    <property type="molecule type" value="Genomic_DNA"/>
</dbReference>
<evidence type="ECO:0000313" key="2">
    <source>
        <dbReference type="Proteomes" id="UP000664940"/>
    </source>
</evidence>